<dbReference type="SUPFAM" id="SSF51735">
    <property type="entry name" value="NAD(P)-binding Rossmann-fold domains"/>
    <property type="match status" value="1"/>
</dbReference>
<dbReference type="InterPro" id="IPR001509">
    <property type="entry name" value="Epimerase_deHydtase"/>
</dbReference>
<comment type="similarity">
    <text evidence="3">Belongs to the NAD(P)-dependent epimerase/dehydratase family. Dihydroflavonol-4-reductase subfamily.</text>
</comment>
<evidence type="ECO:0000256" key="3">
    <source>
        <dbReference type="ARBA" id="ARBA00023445"/>
    </source>
</evidence>
<dbReference type="GO" id="GO:0016491">
    <property type="term" value="F:oxidoreductase activity"/>
    <property type="evidence" value="ECO:0007669"/>
    <property type="project" value="UniProtKB-KW"/>
</dbReference>
<dbReference type="InterPro" id="IPR050425">
    <property type="entry name" value="NAD(P)_dehydrat-like"/>
</dbReference>
<dbReference type="PANTHER" id="PTHR10366">
    <property type="entry name" value="NAD DEPENDENT EPIMERASE/DEHYDRATASE"/>
    <property type="match status" value="1"/>
</dbReference>
<dbReference type="CDD" id="cd08958">
    <property type="entry name" value="FR_SDR_e"/>
    <property type="match status" value="1"/>
</dbReference>
<evidence type="ECO:0000256" key="1">
    <source>
        <dbReference type="ARBA" id="ARBA00022857"/>
    </source>
</evidence>
<dbReference type="AlphaFoldDB" id="A0A438GEK1"/>
<evidence type="ECO:0000313" key="5">
    <source>
        <dbReference type="EMBL" id="RVW70620.1"/>
    </source>
</evidence>
<keyword evidence="2" id="KW-0560">Oxidoreductase</keyword>
<protein>
    <submittedName>
        <fullName evidence="5">Tetraketide alpha-pyrone reductase 1</fullName>
    </submittedName>
</protein>
<organism evidence="5 6">
    <name type="scientific">Vitis vinifera</name>
    <name type="common">Grape</name>
    <dbReference type="NCBI Taxonomy" id="29760"/>
    <lineage>
        <taxon>Eukaryota</taxon>
        <taxon>Viridiplantae</taxon>
        <taxon>Streptophyta</taxon>
        <taxon>Embryophyta</taxon>
        <taxon>Tracheophyta</taxon>
        <taxon>Spermatophyta</taxon>
        <taxon>Magnoliopsida</taxon>
        <taxon>eudicotyledons</taxon>
        <taxon>Gunneridae</taxon>
        <taxon>Pentapetalae</taxon>
        <taxon>rosids</taxon>
        <taxon>Vitales</taxon>
        <taxon>Vitaceae</taxon>
        <taxon>Viteae</taxon>
        <taxon>Vitis</taxon>
    </lineage>
</organism>
<reference evidence="5 6" key="1">
    <citation type="journal article" date="2018" name="PLoS Genet.">
        <title>Population sequencing reveals clonal diversity and ancestral inbreeding in the grapevine cultivar Chardonnay.</title>
        <authorList>
            <person name="Roach M.J."/>
            <person name="Johnson D.L."/>
            <person name="Bohlmann J."/>
            <person name="van Vuuren H.J."/>
            <person name="Jones S.J."/>
            <person name="Pretorius I.S."/>
            <person name="Schmidt S.A."/>
            <person name="Borneman A.R."/>
        </authorList>
    </citation>
    <scope>NUCLEOTIDE SEQUENCE [LARGE SCALE GENOMIC DNA]</scope>
    <source>
        <strain evidence="6">cv. Chardonnay</strain>
        <tissue evidence="5">Leaf</tissue>
    </source>
</reference>
<proteinExistence type="inferred from homology"/>
<dbReference type="PANTHER" id="PTHR10366:SF575">
    <property type="entry name" value="NAD-DEPENDENT EPIMERASE_DEHYDRATASE DOMAIN-CONTAINING PROTEIN"/>
    <property type="match status" value="1"/>
</dbReference>
<dbReference type="Proteomes" id="UP000288805">
    <property type="component" value="Unassembled WGS sequence"/>
</dbReference>
<dbReference type="FunFam" id="3.40.50.720:FF:000085">
    <property type="entry name" value="Dihydroflavonol reductase"/>
    <property type="match status" value="1"/>
</dbReference>
<comment type="caution">
    <text evidence="5">The sequence shown here is derived from an EMBL/GenBank/DDBJ whole genome shotgun (WGS) entry which is preliminary data.</text>
</comment>
<evidence type="ECO:0000259" key="4">
    <source>
        <dbReference type="Pfam" id="PF01370"/>
    </source>
</evidence>
<dbReference type="Pfam" id="PF01370">
    <property type="entry name" value="Epimerase"/>
    <property type="match status" value="1"/>
</dbReference>
<evidence type="ECO:0000313" key="6">
    <source>
        <dbReference type="Proteomes" id="UP000288805"/>
    </source>
</evidence>
<gene>
    <name evidence="5" type="primary">TKPR1_26</name>
    <name evidence="5" type="ORF">CK203_056489</name>
</gene>
<dbReference type="Gene3D" id="3.40.50.720">
    <property type="entry name" value="NAD(P)-binding Rossmann-like Domain"/>
    <property type="match status" value="2"/>
</dbReference>
<accession>A0A438GEK1</accession>
<dbReference type="InterPro" id="IPR036291">
    <property type="entry name" value="NAD(P)-bd_dom_sf"/>
</dbReference>
<sequence length="352" mass="39021">MSVAVAEKVVCVTGGAGFIASWLVKLLLLRGYTVKATLRNTDLLEEGSFDSIVEGCECVFHTASPVLLEVTDPKVELIDPAVKGTLNVLRSCAKVPAIRRVVVTSSIAAVIYNGKPLTSDVIVDETWFSDPAFCEESKLWYVLSKTLAEEAAWKFAKEHGIDLVTMNPGVVTGPLLQPTINLTMEILLNMINDYCIAGAPYTFPSSTYRWVDVRDVANAHIQAFEISSASGRYCMVERVTYLSEAIKILHELYPAIHLPQNGVALRYETGRRLHPLELAFAISILDQSRNSQKIYKYFSFANHGRSADDEPLGPTYQISKEKVKSLAIDFIPLEVSLKDTIESLKEKNFINL</sequence>
<dbReference type="EMBL" id="QGNW01000459">
    <property type="protein sequence ID" value="RVW70620.1"/>
    <property type="molecule type" value="Genomic_DNA"/>
</dbReference>
<evidence type="ECO:0000256" key="2">
    <source>
        <dbReference type="ARBA" id="ARBA00023002"/>
    </source>
</evidence>
<feature type="domain" description="NAD-dependent epimerase/dehydratase" evidence="4">
    <location>
        <begin position="10"/>
        <end position="226"/>
    </location>
</feature>
<keyword evidence="1" id="KW-0521">NADP</keyword>
<name>A0A438GEK1_VITVI</name>